<reference evidence="3" key="1">
    <citation type="submission" date="2017-06" db="EMBL/GenBank/DDBJ databases">
        <authorList>
            <person name="Varghese N."/>
            <person name="Submissions S."/>
        </authorList>
    </citation>
    <scope>NUCLEOTIDE SEQUENCE [LARGE SCALE GENOMIC DNA]</scope>
    <source>
        <strain evidence="3">DSM 28041</strain>
    </source>
</reference>
<evidence type="ECO:0000256" key="1">
    <source>
        <dbReference type="SAM" id="SignalP"/>
    </source>
</evidence>
<evidence type="ECO:0000313" key="2">
    <source>
        <dbReference type="EMBL" id="SNR43243.1"/>
    </source>
</evidence>
<gene>
    <name evidence="2" type="ORF">SAMN06269173_102374</name>
</gene>
<dbReference type="Proteomes" id="UP000198310">
    <property type="component" value="Unassembled WGS sequence"/>
</dbReference>
<feature type="chain" id="PRO_5012285876" evidence="1">
    <location>
        <begin position="17"/>
        <end position="89"/>
    </location>
</feature>
<keyword evidence="3" id="KW-1185">Reference proteome</keyword>
<dbReference type="RefSeq" id="WP_089331991.1">
    <property type="nucleotide sequence ID" value="NZ_FZNS01000002.1"/>
</dbReference>
<name>A0A238WAL0_9BACT</name>
<protein>
    <submittedName>
        <fullName evidence="2">Uncharacterized protein</fullName>
    </submittedName>
</protein>
<evidence type="ECO:0000313" key="3">
    <source>
        <dbReference type="Proteomes" id="UP000198310"/>
    </source>
</evidence>
<accession>A0A238WAL0</accession>
<dbReference type="EMBL" id="FZNS01000002">
    <property type="protein sequence ID" value="SNR43243.1"/>
    <property type="molecule type" value="Genomic_DNA"/>
</dbReference>
<sequence>MFQIIAIALFQVSTFAASPAQQSVLTSSTSQILGHGTSGWGEGQVVAAHGTSGWGEGQVVAAHGTSGWGEGQVVAAHGTSGWGEGQVVA</sequence>
<organism evidence="2 3">
    <name type="scientific">Hymenobacter mucosus</name>
    <dbReference type="NCBI Taxonomy" id="1411120"/>
    <lineage>
        <taxon>Bacteria</taxon>
        <taxon>Pseudomonadati</taxon>
        <taxon>Bacteroidota</taxon>
        <taxon>Cytophagia</taxon>
        <taxon>Cytophagales</taxon>
        <taxon>Hymenobacteraceae</taxon>
        <taxon>Hymenobacter</taxon>
    </lineage>
</organism>
<proteinExistence type="predicted"/>
<keyword evidence="1" id="KW-0732">Signal</keyword>
<feature type="signal peptide" evidence="1">
    <location>
        <begin position="1"/>
        <end position="16"/>
    </location>
</feature>
<dbReference type="AlphaFoldDB" id="A0A238WAL0"/>